<name>A0A1Y1W8A2_9FUNG</name>
<accession>A0A1Y1W8A2</accession>
<dbReference type="GO" id="GO:0006412">
    <property type="term" value="P:translation"/>
    <property type="evidence" value="ECO:0007669"/>
    <property type="project" value="InterPro"/>
</dbReference>
<evidence type="ECO:0000313" key="9">
    <source>
        <dbReference type="Proteomes" id="UP000193922"/>
    </source>
</evidence>
<dbReference type="RefSeq" id="XP_040743431.1">
    <property type="nucleotide sequence ID" value="XM_040887717.1"/>
</dbReference>
<dbReference type="InterPro" id="IPR020784">
    <property type="entry name" value="Ribosomal_uL11_N"/>
</dbReference>
<reference evidence="8 9" key="1">
    <citation type="submission" date="2016-07" db="EMBL/GenBank/DDBJ databases">
        <title>Pervasive Adenine N6-methylation of Active Genes in Fungi.</title>
        <authorList>
            <consortium name="DOE Joint Genome Institute"/>
            <person name="Mondo S.J."/>
            <person name="Dannebaum R.O."/>
            <person name="Kuo R.C."/>
            <person name="Labutti K."/>
            <person name="Haridas S."/>
            <person name="Kuo A."/>
            <person name="Salamov A."/>
            <person name="Ahrendt S.R."/>
            <person name="Lipzen A."/>
            <person name="Sullivan W."/>
            <person name="Andreopoulos W.B."/>
            <person name="Clum A."/>
            <person name="Lindquist E."/>
            <person name="Daum C."/>
            <person name="Ramamoorthy G.K."/>
            <person name="Gryganskyi A."/>
            <person name="Culley D."/>
            <person name="Magnuson J.K."/>
            <person name="James T.Y."/>
            <person name="O'Malley M.A."/>
            <person name="Stajich J.E."/>
            <person name="Spatafora J.W."/>
            <person name="Visel A."/>
            <person name="Grigoriev I.V."/>
        </authorList>
    </citation>
    <scope>NUCLEOTIDE SEQUENCE [LARGE SCALE GENOMIC DNA]</scope>
    <source>
        <strain evidence="8 9">ATCC 12442</strain>
    </source>
</reference>
<dbReference type="InterPro" id="IPR000911">
    <property type="entry name" value="Ribosomal_uL11"/>
</dbReference>
<dbReference type="FunFam" id="1.10.10.250:FF:000003">
    <property type="entry name" value="Mitochondrial ribosomal protein L11"/>
    <property type="match status" value="1"/>
</dbReference>
<feature type="domain" description="Large ribosomal subunit protein uL11 N-terminal" evidence="7">
    <location>
        <begin position="15"/>
        <end position="73"/>
    </location>
</feature>
<evidence type="ECO:0000256" key="5">
    <source>
        <dbReference type="RuleBase" id="RU003978"/>
    </source>
</evidence>
<comment type="similarity">
    <text evidence="1 5">Belongs to the universal ribosomal protein uL11 family.</text>
</comment>
<dbReference type="Gene3D" id="1.10.10.250">
    <property type="entry name" value="Ribosomal protein L11, C-terminal domain"/>
    <property type="match status" value="1"/>
</dbReference>
<dbReference type="NCBIfam" id="TIGR01632">
    <property type="entry name" value="L11_bact"/>
    <property type="match status" value="1"/>
</dbReference>
<dbReference type="STRING" id="61395.A0A1Y1W8A2"/>
<dbReference type="SMART" id="SM00649">
    <property type="entry name" value="RL11"/>
    <property type="match status" value="1"/>
</dbReference>
<evidence type="ECO:0000256" key="2">
    <source>
        <dbReference type="ARBA" id="ARBA00022980"/>
    </source>
</evidence>
<evidence type="ECO:0000313" key="8">
    <source>
        <dbReference type="EMBL" id="ORX69743.1"/>
    </source>
</evidence>
<dbReference type="Pfam" id="PF00298">
    <property type="entry name" value="Ribosomal_L11"/>
    <property type="match status" value="1"/>
</dbReference>
<dbReference type="GO" id="GO:0005762">
    <property type="term" value="C:mitochondrial large ribosomal subunit"/>
    <property type="evidence" value="ECO:0007669"/>
    <property type="project" value="TreeGrafter"/>
</dbReference>
<dbReference type="SUPFAM" id="SSF54747">
    <property type="entry name" value="Ribosomal L11/L12e N-terminal domain"/>
    <property type="match status" value="1"/>
</dbReference>
<gene>
    <name evidence="8" type="ORF">DL89DRAFT_267906</name>
</gene>
<keyword evidence="2 5" id="KW-0689">Ribosomal protein</keyword>
<dbReference type="Proteomes" id="UP000193922">
    <property type="component" value="Unassembled WGS sequence"/>
</dbReference>
<evidence type="ECO:0000256" key="4">
    <source>
        <dbReference type="ARBA" id="ARBA00040104"/>
    </source>
</evidence>
<proteinExistence type="inferred from homology"/>
<dbReference type="InterPro" id="IPR006519">
    <property type="entry name" value="Ribosomal_uL11_bac-typ"/>
</dbReference>
<feature type="domain" description="Large ribosomal subunit protein uL11 C-terminal" evidence="6">
    <location>
        <begin position="78"/>
        <end position="148"/>
    </location>
</feature>
<comment type="caution">
    <text evidence="8">The sequence shown here is derived from an EMBL/GenBank/DDBJ whole genome shotgun (WGS) entry which is preliminary data.</text>
</comment>
<dbReference type="OrthoDB" id="1091498at2759"/>
<dbReference type="InterPro" id="IPR020783">
    <property type="entry name" value="Ribosomal_uL11_C"/>
</dbReference>
<dbReference type="GO" id="GO:0003735">
    <property type="term" value="F:structural constituent of ribosome"/>
    <property type="evidence" value="ECO:0007669"/>
    <property type="project" value="InterPro"/>
</dbReference>
<protein>
    <recommendedName>
        <fullName evidence="4">Large ribosomal subunit protein uL11m</fullName>
    </recommendedName>
</protein>
<dbReference type="InterPro" id="IPR036796">
    <property type="entry name" value="Ribosomal_uL11_N_sf"/>
</dbReference>
<evidence type="ECO:0000259" key="6">
    <source>
        <dbReference type="Pfam" id="PF00298"/>
    </source>
</evidence>
<dbReference type="Pfam" id="PF03946">
    <property type="entry name" value="Ribosomal_L11_N"/>
    <property type="match status" value="1"/>
</dbReference>
<dbReference type="Gene3D" id="3.30.1550.10">
    <property type="entry name" value="Ribosomal protein L11/L12, N-terminal domain"/>
    <property type="match status" value="1"/>
</dbReference>
<dbReference type="AlphaFoldDB" id="A0A1Y1W8A2"/>
<keyword evidence="3 5" id="KW-0687">Ribonucleoprotein</keyword>
<evidence type="ECO:0000256" key="3">
    <source>
        <dbReference type="ARBA" id="ARBA00023274"/>
    </source>
</evidence>
<dbReference type="HAMAP" id="MF_00736">
    <property type="entry name" value="Ribosomal_uL11"/>
    <property type="match status" value="1"/>
</dbReference>
<keyword evidence="9" id="KW-1185">Reference proteome</keyword>
<dbReference type="PANTHER" id="PTHR11661">
    <property type="entry name" value="60S RIBOSOMAL PROTEIN L12"/>
    <property type="match status" value="1"/>
</dbReference>
<evidence type="ECO:0000256" key="1">
    <source>
        <dbReference type="ARBA" id="ARBA00010537"/>
    </source>
</evidence>
<organism evidence="8 9">
    <name type="scientific">Linderina pennispora</name>
    <dbReference type="NCBI Taxonomy" id="61395"/>
    <lineage>
        <taxon>Eukaryota</taxon>
        <taxon>Fungi</taxon>
        <taxon>Fungi incertae sedis</taxon>
        <taxon>Zoopagomycota</taxon>
        <taxon>Kickxellomycotina</taxon>
        <taxon>Kickxellomycetes</taxon>
        <taxon>Kickxellales</taxon>
        <taxon>Kickxellaceae</taxon>
        <taxon>Linderina</taxon>
    </lineage>
</organism>
<dbReference type="InterPro" id="IPR036769">
    <property type="entry name" value="Ribosomal_uL11_C_sf"/>
</dbReference>
<dbReference type="PANTHER" id="PTHR11661:SF1">
    <property type="entry name" value="LARGE RIBOSOMAL SUBUNIT PROTEIN UL11M"/>
    <property type="match status" value="1"/>
</dbReference>
<dbReference type="CDD" id="cd00349">
    <property type="entry name" value="Ribosomal_L11"/>
    <property type="match status" value="1"/>
</dbReference>
<dbReference type="SUPFAM" id="SSF46906">
    <property type="entry name" value="Ribosomal protein L11, C-terminal domain"/>
    <property type="match status" value="1"/>
</dbReference>
<dbReference type="EMBL" id="MCFD01000007">
    <property type="protein sequence ID" value="ORX69743.1"/>
    <property type="molecule type" value="Genomic_DNA"/>
</dbReference>
<evidence type="ECO:0000259" key="7">
    <source>
        <dbReference type="Pfam" id="PF03946"/>
    </source>
</evidence>
<dbReference type="GeneID" id="63804365"/>
<sequence>MSKKGGAVAGAASILKLIVPAGKAMPSPPVGPALGQRGIKSMDFCKQFNDRTKDLTPETPTPVAILIQPNRTFTFTVKSPPTSWLLKRAAGVKKGAAQPGKESVGTVSLKHVFAIAQIKKKDPVMSHVDLKSICKSVVATAKSVGIAIVP</sequence>
<dbReference type="GO" id="GO:0070180">
    <property type="term" value="F:large ribosomal subunit rRNA binding"/>
    <property type="evidence" value="ECO:0007669"/>
    <property type="project" value="TreeGrafter"/>
</dbReference>